<dbReference type="GO" id="GO:0070069">
    <property type="term" value="C:cytochrome complex"/>
    <property type="evidence" value="ECO:0007669"/>
    <property type="project" value="InterPro"/>
</dbReference>
<evidence type="ECO:0000256" key="20">
    <source>
        <dbReference type="SAM" id="SignalP"/>
    </source>
</evidence>
<evidence type="ECO:0000256" key="19">
    <source>
        <dbReference type="ARBA" id="ARBA00048423"/>
    </source>
</evidence>
<dbReference type="SUPFAM" id="SSF46626">
    <property type="entry name" value="Cytochrome c"/>
    <property type="match status" value="2"/>
</dbReference>
<evidence type="ECO:0000256" key="8">
    <source>
        <dbReference type="ARBA" id="ARBA00022723"/>
    </source>
</evidence>
<dbReference type="AlphaFoldDB" id="A0A0P9GN78"/>
<dbReference type="GO" id="GO:0016669">
    <property type="term" value="F:oxidoreductase activity, acting on a sulfur group of donors, cytochrome as acceptor"/>
    <property type="evidence" value="ECO:0007669"/>
    <property type="project" value="InterPro"/>
</dbReference>
<comment type="similarity">
    <text evidence="13">Belongs to the SoxA family.</text>
</comment>
<keyword evidence="8" id="KW-0479">Metal-binding</keyword>
<comment type="catalytic activity">
    <reaction evidence="18">
        <text>L-cysteinyl-[SoxY protein] + thiosulfate + 2 Fe(III)-[cytochrome c] = S-sulfosulfanyl-L-cysteinyl-[SoxY protein] + 2 Fe(II)-[cytochrome c] + 2 H(+)</text>
        <dbReference type="Rhea" id="RHEA:56720"/>
        <dbReference type="Rhea" id="RHEA-COMP:10350"/>
        <dbReference type="Rhea" id="RHEA-COMP:14328"/>
        <dbReference type="Rhea" id="RHEA-COMP:14399"/>
        <dbReference type="Rhea" id="RHEA-COMP:14691"/>
        <dbReference type="ChEBI" id="CHEBI:15378"/>
        <dbReference type="ChEBI" id="CHEBI:29033"/>
        <dbReference type="ChEBI" id="CHEBI:29034"/>
        <dbReference type="ChEBI" id="CHEBI:29950"/>
        <dbReference type="ChEBI" id="CHEBI:33542"/>
        <dbReference type="ChEBI" id="CHEBI:139321"/>
        <dbReference type="EC" id="2.8.5.2"/>
    </reaction>
</comment>
<dbReference type="GO" id="GO:0009055">
    <property type="term" value="F:electron transfer activity"/>
    <property type="evidence" value="ECO:0007669"/>
    <property type="project" value="InterPro"/>
</dbReference>
<organism evidence="22 23">
    <name type="scientific">Thiohalorhabdus denitrificans</name>
    <dbReference type="NCBI Taxonomy" id="381306"/>
    <lineage>
        <taxon>Bacteria</taxon>
        <taxon>Pseudomonadati</taxon>
        <taxon>Pseudomonadota</taxon>
        <taxon>Gammaproteobacteria</taxon>
        <taxon>Thiohalorhabdales</taxon>
        <taxon>Thiohalorhabdaceae</taxon>
        <taxon>Thiohalorhabdus</taxon>
    </lineage>
</organism>
<dbReference type="GO" id="GO:0019417">
    <property type="term" value="P:sulfur oxidation"/>
    <property type="evidence" value="ECO:0007669"/>
    <property type="project" value="InterPro"/>
</dbReference>
<evidence type="ECO:0000256" key="6">
    <source>
        <dbReference type="ARBA" id="ARBA00022617"/>
    </source>
</evidence>
<keyword evidence="12" id="KW-0408">Iron</keyword>
<keyword evidence="23" id="KW-1185">Reference proteome</keyword>
<evidence type="ECO:0000256" key="2">
    <source>
        <dbReference type="ARBA" id="ARBA00011530"/>
    </source>
</evidence>
<comment type="catalytic activity">
    <reaction evidence="19">
        <text>S-sulfanyl-L-cysteinyl-[SoxY protein] + thiosulfate + 2 Fe(III)-[cytochrome c] = S-(2-sulfodisulfanyl)-L-cysteinyl-[SoxY protein] + 2 Fe(II)-[cytochrome c] + 2 H(+)</text>
        <dbReference type="Rhea" id="RHEA:51224"/>
        <dbReference type="Rhea" id="RHEA-COMP:10350"/>
        <dbReference type="Rhea" id="RHEA-COMP:14399"/>
        <dbReference type="Rhea" id="RHEA-COMP:14689"/>
        <dbReference type="Rhea" id="RHEA-COMP:14690"/>
        <dbReference type="ChEBI" id="CHEBI:15378"/>
        <dbReference type="ChEBI" id="CHEBI:29033"/>
        <dbReference type="ChEBI" id="CHEBI:29034"/>
        <dbReference type="ChEBI" id="CHEBI:33542"/>
        <dbReference type="ChEBI" id="CHEBI:61963"/>
        <dbReference type="ChEBI" id="CHEBI:140664"/>
        <dbReference type="EC" id="2.8.5.2"/>
    </reaction>
</comment>
<dbReference type="InterPro" id="IPR025710">
    <property type="entry name" value="SoxA"/>
</dbReference>
<keyword evidence="7" id="KW-0808">Transferase</keyword>
<keyword evidence="5" id="KW-0813">Transport</keyword>
<dbReference type="NCBIfam" id="TIGR04484">
    <property type="entry name" value="thiosulf_SoxA"/>
    <property type="match status" value="1"/>
</dbReference>
<feature type="domain" description="Cytochrome c" evidence="21">
    <location>
        <begin position="76"/>
        <end position="169"/>
    </location>
</feature>
<gene>
    <name evidence="22" type="ORF">SAMN05661077_0083</name>
</gene>
<keyword evidence="10" id="KW-0574">Periplasm</keyword>
<dbReference type="PATRIC" id="fig|381306.5.peg.559"/>
<evidence type="ECO:0000256" key="7">
    <source>
        <dbReference type="ARBA" id="ARBA00022679"/>
    </source>
</evidence>
<evidence type="ECO:0000256" key="11">
    <source>
        <dbReference type="ARBA" id="ARBA00022982"/>
    </source>
</evidence>
<dbReference type="OrthoDB" id="9808312at2"/>
<evidence type="ECO:0000256" key="17">
    <source>
        <dbReference type="ARBA" id="ARBA00032318"/>
    </source>
</evidence>
<dbReference type="Proteomes" id="UP000183104">
    <property type="component" value="Unassembled WGS sequence"/>
</dbReference>
<evidence type="ECO:0000256" key="15">
    <source>
        <dbReference type="ARBA" id="ARBA00030833"/>
    </source>
</evidence>
<dbReference type="GO" id="GO:0042597">
    <property type="term" value="C:periplasmic space"/>
    <property type="evidence" value="ECO:0007669"/>
    <property type="project" value="UniProtKB-SubCell"/>
</dbReference>
<evidence type="ECO:0000313" key="22">
    <source>
        <dbReference type="EMBL" id="SCY66600.1"/>
    </source>
</evidence>
<evidence type="ECO:0000259" key="21">
    <source>
        <dbReference type="Pfam" id="PF21342"/>
    </source>
</evidence>
<name>A0A0P9GN78_9GAMM</name>
<evidence type="ECO:0000256" key="13">
    <source>
        <dbReference type="ARBA" id="ARBA00025746"/>
    </source>
</evidence>
<feature type="signal peptide" evidence="20">
    <location>
        <begin position="1"/>
        <end position="29"/>
    </location>
</feature>
<dbReference type="Gene3D" id="1.10.760.10">
    <property type="entry name" value="Cytochrome c-like domain"/>
    <property type="match status" value="2"/>
</dbReference>
<dbReference type="InterPro" id="IPR009056">
    <property type="entry name" value="Cyt_c-like_dom"/>
</dbReference>
<evidence type="ECO:0000256" key="10">
    <source>
        <dbReference type="ARBA" id="ARBA00022764"/>
    </source>
</evidence>
<dbReference type="GO" id="GO:0046872">
    <property type="term" value="F:metal ion binding"/>
    <property type="evidence" value="ECO:0007669"/>
    <property type="project" value="UniProtKB-KW"/>
</dbReference>
<evidence type="ECO:0000256" key="3">
    <source>
        <dbReference type="ARBA" id="ARBA00012408"/>
    </source>
</evidence>
<dbReference type="RefSeq" id="WP_054964581.1">
    <property type="nucleotide sequence ID" value="NZ_FMUN01000011.1"/>
</dbReference>
<evidence type="ECO:0000256" key="12">
    <source>
        <dbReference type="ARBA" id="ARBA00023004"/>
    </source>
</evidence>
<comment type="subunit">
    <text evidence="2">Heterodimer of SoxA and SoxX.</text>
</comment>
<comment type="subcellular location">
    <subcellularLocation>
        <location evidence="1">Periplasm</location>
    </subcellularLocation>
</comment>
<protein>
    <recommendedName>
        <fullName evidence="4">L-cysteine S-thiosulfotransferase subunit SoxA</fullName>
        <ecNumber evidence="3">2.8.5.2</ecNumber>
    </recommendedName>
    <alternativeName>
        <fullName evidence="16">Protein SoxA</fullName>
    </alternativeName>
    <alternativeName>
        <fullName evidence="17">SoxAX cytochrome complex subunit A</fullName>
    </alternativeName>
    <alternativeName>
        <fullName evidence="15">Sulfur oxidizing protein A</fullName>
    </alternativeName>
    <alternativeName>
        <fullName evidence="14">Thiosulfate-oxidizing multienzyme system protein SoxA</fullName>
    </alternativeName>
</protein>
<sequence length="292" mass="32929">MQGTSRKLRAYGKWLLALPALVLGGTAHAQCLECTNEPPQEILERLIEQTGSDYLTQSPQNLQLMPDNPAYFVAEDGKELFHEKRGPNNASLEKCDFGKGPGELEGAVAEMPRYFEDTGKVMSLETRLVHCMKTIQGFSEDDPEIAERHGSDSVMMQLQTYIASKSNGYEWDPPMDHPMEKAMRDAGEKLFYRRAGPMDFSCNSCHGETGKRIRASVLPNMNKPKEWTKSISWPARRVGHMEVRSSYHRLRGCYWQMRQGLVQPGSDAAIAVMTYWTDAARGEPAILPDLKR</sequence>
<dbReference type="EMBL" id="FMUN01000011">
    <property type="protein sequence ID" value="SCY66600.1"/>
    <property type="molecule type" value="Genomic_DNA"/>
</dbReference>
<dbReference type="GO" id="GO:0016740">
    <property type="term" value="F:transferase activity"/>
    <property type="evidence" value="ECO:0007669"/>
    <property type="project" value="UniProtKB-KW"/>
</dbReference>
<dbReference type="EC" id="2.8.5.2" evidence="3"/>
<keyword evidence="11" id="KW-0249">Electron transport</keyword>
<dbReference type="InterPro" id="IPR036909">
    <property type="entry name" value="Cyt_c-like_dom_sf"/>
</dbReference>
<dbReference type="STRING" id="381306.AN478_00020"/>
<evidence type="ECO:0000256" key="18">
    <source>
        <dbReference type="ARBA" id="ARBA00048077"/>
    </source>
</evidence>
<evidence type="ECO:0000256" key="5">
    <source>
        <dbReference type="ARBA" id="ARBA00022448"/>
    </source>
</evidence>
<feature type="chain" id="PRO_5010433661" description="L-cysteine S-thiosulfotransferase subunit SoxA" evidence="20">
    <location>
        <begin position="30"/>
        <end position="292"/>
    </location>
</feature>
<dbReference type="GO" id="GO:0020037">
    <property type="term" value="F:heme binding"/>
    <property type="evidence" value="ECO:0007669"/>
    <property type="project" value="InterPro"/>
</dbReference>
<evidence type="ECO:0000256" key="14">
    <source>
        <dbReference type="ARBA" id="ARBA00030174"/>
    </source>
</evidence>
<keyword evidence="9 20" id="KW-0732">Signal</keyword>
<accession>A0A0P9GN78</accession>
<evidence type="ECO:0000256" key="4">
    <source>
        <dbReference type="ARBA" id="ARBA00019364"/>
    </source>
</evidence>
<proteinExistence type="inferred from homology"/>
<evidence type="ECO:0000256" key="16">
    <source>
        <dbReference type="ARBA" id="ARBA00032236"/>
    </source>
</evidence>
<evidence type="ECO:0000256" key="1">
    <source>
        <dbReference type="ARBA" id="ARBA00004418"/>
    </source>
</evidence>
<evidence type="ECO:0000313" key="23">
    <source>
        <dbReference type="Proteomes" id="UP000183104"/>
    </source>
</evidence>
<dbReference type="Pfam" id="PF21342">
    <property type="entry name" value="SoxA-TsdA_cyt-c"/>
    <property type="match status" value="1"/>
</dbReference>
<reference evidence="23" key="1">
    <citation type="submission" date="2016-10" db="EMBL/GenBank/DDBJ databases">
        <authorList>
            <person name="Varghese N."/>
        </authorList>
    </citation>
    <scope>NUCLEOTIDE SEQUENCE [LARGE SCALE GENOMIC DNA]</scope>
    <source>
        <strain evidence="23">HL 19</strain>
    </source>
</reference>
<evidence type="ECO:0000256" key="9">
    <source>
        <dbReference type="ARBA" id="ARBA00022729"/>
    </source>
</evidence>
<keyword evidence="6" id="KW-0349">Heme</keyword>